<proteinExistence type="predicted"/>
<dbReference type="CDD" id="cd03135">
    <property type="entry name" value="GATase1_DJ-1"/>
    <property type="match status" value="1"/>
</dbReference>
<dbReference type="SUPFAM" id="SSF52317">
    <property type="entry name" value="Class I glutamine amidotransferase-like"/>
    <property type="match status" value="1"/>
</dbReference>
<dbReference type="InterPro" id="IPR050325">
    <property type="entry name" value="Prot/Nucl_acid_deglycase"/>
</dbReference>
<dbReference type="InterPro" id="IPR029062">
    <property type="entry name" value="Class_I_gatase-like"/>
</dbReference>
<dbReference type="Gene3D" id="3.40.50.880">
    <property type="match status" value="1"/>
</dbReference>
<evidence type="ECO:0000313" key="3">
    <source>
        <dbReference type="Proteomes" id="UP000295263"/>
    </source>
</evidence>
<organism evidence="2 3">
    <name type="scientific">Raoultella ornithinolytica</name>
    <name type="common">Klebsiella ornithinolytica</name>
    <dbReference type="NCBI Taxonomy" id="54291"/>
    <lineage>
        <taxon>Bacteria</taxon>
        <taxon>Pseudomonadati</taxon>
        <taxon>Pseudomonadota</taxon>
        <taxon>Gammaproteobacteria</taxon>
        <taxon>Enterobacterales</taxon>
        <taxon>Enterobacteriaceae</taxon>
        <taxon>Klebsiella/Raoultella group</taxon>
        <taxon>Raoultella</taxon>
    </lineage>
</organism>
<dbReference type="RefSeq" id="WP_132510172.1">
    <property type="nucleotide sequence ID" value="NZ_SLYQ01000001.1"/>
</dbReference>
<dbReference type="InterPro" id="IPR002818">
    <property type="entry name" value="DJ-1/PfpI"/>
</dbReference>
<feature type="domain" description="DJ-1/PfpI" evidence="1">
    <location>
        <begin position="3"/>
        <end position="164"/>
    </location>
</feature>
<reference evidence="2 3" key="1">
    <citation type="submission" date="2019-03" db="EMBL/GenBank/DDBJ databases">
        <title>Genomic analyses of the natural microbiome of Caenorhabditis elegans.</title>
        <authorList>
            <person name="Samuel B."/>
        </authorList>
    </citation>
    <scope>NUCLEOTIDE SEQUENCE [LARGE SCALE GENOMIC DNA]</scope>
    <source>
        <strain evidence="2 3">JUb54</strain>
    </source>
</reference>
<evidence type="ECO:0000259" key="1">
    <source>
        <dbReference type="Pfam" id="PF01965"/>
    </source>
</evidence>
<dbReference type="PANTHER" id="PTHR48094">
    <property type="entry name" value="PROTEIN/NUCLEIC ACID DEGLYCASE DJ-1-RELATED"/>
    <property type="match status" value="1"/>
</dbReference>
<comment type="caution">
    <text evidence="2">The sequence shown here is derived from an EMBL/GenBank/DDBJ whole genome shotgun (WGS) entry which is preliminary data.</text>
</comment>
<dbReference type="PANTHER" id="PTHR48094:SF12">
    <property type="entry name" value="PARKINSON DISEASE PROTEIN 7 HOMOLOG"/>
    <property type="match status" value="1"/>
</dbReference>
<evidence type="ECO:0000313" key="2">
    <source>
        <dbReference type="EMBL" id="TCQ76498.1"/>
    </source>
</evidence>
<keyword evidence="2" id="KW-0645">Protease</keyword>
<dbReference type="Pfam" id="PF01965">
    <property type="entry name" value="DJ-1_PfpI"/>
    <property type="match status" value="1"/>
</dbReference>
<protein>
    <submittedName>
        <fullName evidence="2">Intracellular protease/amidase</fullName>
    </submittedName>
</protein>
<gene>
    <name evidence="2" type="ORF">EC841_101307</name>
</gene>
<dbReference type="Proteomes" id="UP000295263">
    <property type="component" value="Unassembled WGS sequence"/>
</dbReference>
<name>A0ABD7QPN3_RAOOR</name>
<dbReference type="AlphaFoldDB" id="A0ABD7QPN3"/>
<keyword evidence="2" id="KW-0378">Hydrolase</keyword>
<sequence length="192" mass="20945">MSKHAALLLASGFEEAETIIILDILARLGVKVTTLSCDSDEYINSYHNVAICADMPLSDKIDETFDAVIIPGGPQATVSLAENPTVIQFIDRHDRAGKLICPICSAAAKILAPHGLLKGRNYVCSGTLFEGVTDGIYVDAPVVRDGNLISGQGLGVAFDFAFNLALILTDDRERVYRQARHIYYRFTLAEER</sequence>
<dbReference type="GO" id="GO:0006508">
    <property type="term" value="P:proteolysis"/>
    <property type="evidence" value="ECO:0007669"/>
    <property type="project" value="UniProtKB-KW"/>
</dbReference>
<accession>A0ABD7QPN3</accession>
<dbReference type="GO" id="GO:0008233">
    <property type="term" value="F:peptidase activity"/>
    <property type="evidence" value="ECO:0007669"/>
    <property type="project" value="UniProtKB-KW"/>
</dbReference>
<dbReference type="EMBL" id="SLYQ01000001">
    <property type="protein sequence ID" value="TCQ76498.1"/>
    <property type="molecule type" value="Genomic_DNA"/>
</dbReference>